<dbReference type="Pfam" id="PF01951">
    <property type="entry name" value="Archease"/>
    <property type="match status" value="1"/>
</dbReference>
<dbReference type="InterPro" id="IPR023572">
    <property type="entry name" value="Archease_dom"/>
</dbReference>
<feature type="domain" description="Archease" evidence="5">
    <location>
        <begin position="12"/>
        <end position="142"/>
    </location>
</feature>
<name>A0A8J7HUG1_9NOST</name>
<evidence type="ECO:0000256" key="2">
    <source>
        <dbReference type="ARBA" id="ARBA00022694"/>
    </source>
</evidence>
<sequence length="142" mass="16192">MNSPNFINFGGFEEVEHTADWAYRVWGQNLTDLFIQAAIALYTLADVELASESSIKRKIQLQGVDHVSLLVAWLNELLYLHESENLGFNQFEILHLDVHSLEAEVRGAHVQNWNKFIKAVTYHNLSIQQTEKGLEATLVLDV</sequence>
<dbReference type="RefSeq" id="WP_198127535.1">
    <property type="nucleotide sequence ID" value="NZ_JAECZC010000068.1"/>
</dbReference>
<evidence type="ECO:0000313" key="6">
    <source>
        <dbReference type="EMBL" id="MBH8565747.1"/>
    </source>
</evidence>
<dbReference type="GO" id="GO:0008033">
    <property type="term" value="P:tRNA processing"/>
    <property type="evidence" value="ECO:0007669"/>
    <property type="project" value="UniProtKB-KW"/>
</dbReference>
<dbReference type="InterPro" id="IPR002804">
    <property type="entry name" value="Archease"/>
</dbReference>
<comment type="caution">
    <text evidence="6">The sequence shown here is derived from an EMBL/GenBank/DDBJ whole genome shotgun (WGS) entry which is preliminary data.</text>
</comment>
<dbReference type="GO" id="GO:0046872">
    <property type="term" value="F:metal ion binding"/>
    <property type="evidence" value="ECO:0007669"/>
    <property type="project" value="UniProtKB-KW"/>
</dbReference>
<dbReference type="EMBL" id="JAECZC010000068">
    <property type="protein sequence ID" value="MBH8565747.1"/>
    <property type="molecule type" value="Genomic_DNA"/>
</dbReference>
<keyword evidence="4" id="KW-0106">Calcium</keyword>
<evidence type="ECO:0000256" key="1">
    <source>
        <dbReference type="ARBA" id="ARBA00007963"/>
    </source>
</evidence>
<reference evidence="6 7" key="1">
    <citation type="journal article" date="2021" name="Int. J. Syst. Evol. Microbiol.">
        <title>Amazonocrinis nigriterrae gen. nov., sp. nov., Atlanticothrix silvestris gen. nov., sp. nov. and Dendronalium phyllosphericum gen. nov., sp. nov., nostocacean cyanobacteria from Brazilian environments.</title>
        <authorList>
            <person name="Alvarenga D.O."/>
            <person name="Andreote A.P.D."/>
            <person name="Branco L.H.Z."/>
            <person name="Delbaje E."/>
            <person name="Cruz R.B."/>
            <person name="Varani A.M."/>
            <person name="Fiore M.F."/>
        </authorList>
    </citation>
    <scope>NUCLEOTIDE SEQUENCE [LARGE SCALE GENOMIC DNA]</scope>
    <source>
        <strain evidence="6 7">CENA67</strain>
    </source>
</reference>
<dbReference type="SUPFAM" id="SSF69819">
    <property type="entry name" value="MTH1598-like"/>
    <property type="match status" value="1"/>
</dbReference>
<keyword evidence="2" id="KW-0819">tRNA processing</keyword>
<proteinExistence type="inferred from homology"/>
<evidence type="ECO:0000259" key="5">
    <source>
        <dbReference type="Pfam" id="PF01951"/>
    </source>
</evidence>
<dbReference type="PANTHER" id="PTHR12682:SF11">
    <property type="entry name" value="PROTEIN ARCHEASE"/>
    <property type="match status" value="1"/>
</dbReference>
<organism evidence="6 7">
    <name type="scientific">Amazonocrinis nigriterrae CENA67</name>
    <dbReference type="NCBI Taxonomy" id="2794033"/>
    <lineage>
        <taxon>Bacteria</taxon>
        <taxon>Bacillati</taxon>
        <taxon>Cyanobacteriota</taxon>
        <taxon>Cyanophyceae</taxon>
        <taxon>Nostocales</taxon>
        <taxon>Nostocaceae</taxon>
        <taxon>Amazonocrinis</taxon>
        <taxon>Amazonocrinis nigriterrae</taxon>
    </lineage>
</organism>
<keyword evidence="7" id="KW-1185">Reference proteome</keyword>
<evidence type="ECO:0000256" key="4">
    <source>
        <dbReference type="ARBA" id="ARBA00022837"/>
    </source>
</evidence>
<dbReference type="AlphaFoldDB" id="A0A8J7HUG1"/>
<dbReference type="PANTHER" id="PTHR12682">
    <property type="entry name" value="ARCHEASE"/>
    <property type="match status" value="1"/>
</dbReference>
<dbReference type="Gene3D" id="3.55.10.10">
    <property type="entry name" value="Archease domain"/>
    <property type="match status" value="1"/>
</dbReference>
<dbReference type="Proteomes" id="UP000632766">
    <property type="component" value="Unassembled WGS sequence"/>
</dbReference>
<protein>
    <submittedName>
        <fullName evidence="6">Archease</fullName>
    </submittedName>
</protein>
<accession>A0A8J7HUG1</accession>
<dbReference type="InterPro" id="IPR036820">
    <property type="entry name" value="Archease_dom_sf"/>
</dbReference>
<gene>
    <name evidence="6" type="ORF">I8748_26850</name>
</gene>
<keyword evidence="3" id="KW-0479">Metal-binding</keyword>
<comment type="similarity">
    <text evidence="1">Belongs to the archease family.</text>
</comment>
<evidence type="ECO:0000256" key="3">
    <source>
        <dbReference type="ARBA" id="ARBA00022723"/>
    </source>
</evidence>
<evidence type="ECO:0000313" key="7">
    <source>
        <dbReference type="Proteomes" id="UP000632766"/>
    </source>
</evidence>